<dbReference type="EMBL" id="CP033361">
    <property type="protein sequence ID" value="QKC75767.1"/>
    <property type="molecule type" value="Genomic_DNA"/>
</dbReference>
<evidence type="ECO:0000256" key="7">
    <source>
        <dbReference type="ARBA" id="ARBA00038093"/>
    </source>
</evidence>
<accession>A0A6M7UJ51</accession>
<proteinExistence type="inferred from homology"/>
<evidence type="ECO:0000256" key="4">
    <source>
        <dbReference type="ARBA" id="ARBA00022723"/>
    </source>
</evidence>
<dbReference type="KEGG" id="merd:EB233_09595"/>
<feature type="domain" description="PIN" evidence="9">
    <location>
        <begin position="3"/>
        <end position="122"/>
    </location>
</feature>
<dbReference type="PANTHER" id="PTHR33653:SF1">
    <property type="entry name" value="RIBONUCLEASE VAPC2"/>
    <property type="match status" value="1"/>
</dbReference>
<protein>
    <recommendedName>
        <fullName evidence="8">Ribonuclease VapC</fullName>
        <shortName evidence="8">RNase VapC</shortName>
        <ecNumber evidence="8">3.1.-.-</ecNumber>
    </recommendedName>
    <alternativeName>
        <fullName evidence="8">Toxin VapC</fullName>
    </alternativeName>
</protein>
<dbReference type="AlphaFoldDB" id="A0A6M7UJ51"/>
<dbReference type="InterPro" id="IPR050556">
    <property type="entry name" value="Type_II_TA_system_RNase"/>
</dbReference>
<feature type="binding site" evidence="8">
    <location>
        <position position="104"/>
    </location>
    <ligand>
        <name>Mg(2+)</name>
        <dbReference type="ChEBI" id="CHEBI:18420"/>
    </ligand>
</feature>
<keyword evidence="5 8" id="KW-0378">Hydrolase</keyword>
<keyword evidence="8" id="KW-0800">Toxin</keyword>
<evidence type="ECO:0000259" key="9">
    <source>
        <dbReference type="Pfam" id="PF01850"/>
    </source>
</evidence>
<evidence type="ECO:0000256" key="2">
    <source>
        <dbReference type="ARBA" id="ARBA00022649"/>
    </source>
</evidence>
<dbReference type="SUPFAM" id="SSF88723">
    <property type="entry name" value="PIN domain-like"/>
    <property type="match status" value="1"/>
</dbReference>
<name>A0A6M7UJ51_9HYPH</name>
<keyword evidence="2 8" id="KW-1277">Toxin-antitoxin system</keyword>
<dbReference type="GO" id="GO:0004540">
    <property type="term" value="F:RNA nuclease activity"/>
    <property type="evidence" value="ECO:0007669"/>
    <property type="project" value="InterPro"/>
</dbReference>
<organism evidence="10 11">
    <name type="scientific">Mesorhizobium erdmanii</name>
    <dbReference type="NCBI Taxonomy" id="1777866"/>
    <lineage>
        <taxon>Bacteria</taxon>
        <taxon>Pseudomonadati</taxon>
        <taxon>Pseudomonadota</taxon>
        <taxon>Alphaproteobacteria</taxon>
        <taxon>Hyphomicrobiales</taxon>
        <taxon>Phyllobacteriaceae</taxon>
        <taxon>Mesorhizobium</taxon>
    </lineage>
</organism>
<sequence>MFVLDTNVISETFKPRPDAGVATWMDSSLATRSYVTAMTKAELLVGLANMPDGKRKAALGSVIGAFFTTWLKTPVLAFGDREAEAYAEIVSKRRFLGRPIREFDAQIASIARSRGFAVVTRNVADFSDCGINIVNPWVGA</sequence>
<dbReference type="RefSeq" id="WP_064992021.1">
    <property type="nucleotide sequence ID" value="NZ_CP033361.1"/>
</dbReference>
<keyword evidence="6 8" id="KW-0460">Magnesium</keyword>
<dbReference type="HAMAP" id="MF_00265">
    <property type="entry name" value="VapC_Nob1"/>
    <property type="match status" value="1"/>
</dbReference>
<evidence type="ECO:0000313" key="11">
    <source>
        <dbReference type="Proteomes" id="UP000503339"/>
    </source>
</evidence>
<comment type="cofactor">
    <cofactor evidence="1 8">
        <name>Mg(2+)</name>
        <dbReference type="ChEBI" id="CHEBI:18420"/>
    </cofactor>
</comment>
<dbReference type="EC" id="3.1.-.-" evidence="8"/>
<evidence type="ECO:0000256" key="8">
    <source>
        <dbReference type="HAMAP-Rule" id="MF_00265"/>
    </source>
</evidence>
<keyword evidence="4 8" id="KW-0479">Metal-binding</keyword>
<dbReference type="PANTHER" id="PTHR33653">
    <property type="entry name" value="RIBONUCLEASE VAPC2"/>
    <property type="match status" value="1"/>
</dbReference>
<dbReference type="Gene3D" id="3.40.50.1010">
    <property type="entry name" value="5'-nuclease"/>
    <property type="match status" value="1"/>
</dbReference>
<dbReference type="GO" id="GO:0090729">
    <property type="term" value="F:toxin activity"/>
    <property type="evidence" value="ECO:0007669"/>
    <property type="project" value="UniProtKB-KW"/>
</dbReference>
<keyword evidence="11" id="KW-1185">Reference proteome</keyword>
<dbReference type="InterPro" id="IPR002716">
    <property type="entry name" value="PIN_dom"/>
</dbReference>
<feature type="binding site" evidence="8">
    <location>
        <position position="5"/>
    </location>
    <ligand>
        <name>Mg(2+)</name>
        <dbReference type="ChEBI" id="CHEBI:18420"/>
    </ligand>
</feature>
<dbReference type="InterPro" id="IPR022907">
    <property type="entry name" value="VapC_family"/>
</dbReference>
<dbReference type="CDD" id="cd18731">
    <property type="entry name" value="PIN_NgFitB-like"/>
    <property type="match status" value="1"/>
</dbReference>
<evidence type="ECO:0000313" key="10">
    <source>
        <dbReference type="EMBL" id="QKC75767.1"/>
    </source>
</evidence>
<evidence type="ECO:0000256" key="3">
    <source>
        <dbReference type="ARBA" id="ARBA00022722"/>
    </source>
</evidence>
<dbReference type="GO" id="GO:0016787">
    <property type="term" value="F:hydrolase activity"/>
    <property type="evidence" value="ECO:0007669"/>
    <property type="project" value="UniProtKB-KW"/>
</dbReference>
<evidence type="ECO:0000256" key="5">
    <source>
        <dbReference type="ARBA" id="ARBA00022801"/>
    </source>
</evidence>
<dbReference type="Proteomes" id="UP000503339">
    <property type="component" value="Chromosome"/>
</dbReference>
<gene>
    <name evidence="8" type="primary">vapC</name>
    <name evidence="10" type="ORF">EB233_09595</name>
</gene>
<keyword evidence="3 8" id="KW-0540">Nuclease</keyword>
<comment type="function">
    <text evidence="8">Toxic component of a toxin-antitoxin (TA) system. An RNase.</text>
</comment>
<reference evidence="10 11" key="1">
    <citation type="submission" date="2018-10" db="EMBL/GenBank/DDBJ databases">
        <authorList>
            <person name="Perry B.J."/>
            <person name="Sullivan J.T."/>
            <person name="Murphy R.J.T."/>
            <person name="Ramsay J.P."/>
            <person name="Ronson C.W."/>
        </authorList>
    </citation>
    <scope>NUCLEOTIDE SEQUENCE [LARGE SCALE GENOMIC DNA]</scope>
    <source>
        <strain evidence="10 11">NZP2014</strain>
    </source>
</reference>
<evidence type="ECO:0000256" key="6">
    <source>
        <dbReference type="ARBA" id="ARBA00022842"/>
    </source>
</evidence>
<dbReference type="GO" id="GO:0000287">
    <property type="term" value="F:magnesium ion binding"/>
    <property type="evidence" value="ECO:0007669"/>
    <property type="project" value="UniProtKB-UniRule"/>
</dbReference>
<dbReference type="InterPro" id="IPR029060">
    <property type="entry name" value="PIN-like_dom_sf"/>
</dbReference>
<dbReference type="Pfam" id="PF01850">
    <property type="entry name" value="PIN"/>
    <property type="match status" value="1"/>
</dbReference>
<evidence type="ECO:0000256" key="1">
    <source>
        <dbReference type="ARBA" id="ARBA00001946"/>
    </source>
</evidence>
<comment type="similarity">
    <text evidence="7 8">Belongs to the PINc/VapC protein family.</text>
</comment>